<dbReference type="AlphaFoldDB" id="A0A9Q0B9N6"/>
<evidence type="ECO:0000313" key="3">
    <source>
        <dbReference type="Proteomes" id="UP001055219"/>
    </source>
</evidence>
<protein>
    <submittedName>
        <fullName evidence="2">Uncharacterized protein</fullName>
    </submittedName>
</protein>
<keyword evidence="1" id="KW-0472">Membrane</keyword>
<dbReference type="Proteomes" id="UP001055219">
    <property type="component" value="Unassembled WGS sequence"/>
</dbReference>
<feature type="transmembrane region" description="Helical" evidence="1">
    <location>
        <begin position="14"/>
        <end position="37"/>
    </location>
</feature>
<reference evidence="2" key="2">
    <citation type="submission" date="2022-07" db="EMBL/GenBank/DDBJ databases">
        <authorList>
            <person name="Goncalves M.F.M."/>
            <person name="Hilario S."/>
            <person name="Van De Peer Y."/>
            <person name="Esteves A.C."/>
            <person name="Alves A."/>
        </authorList>
    </citation>
    <scope>NUCLEOTIDE SEQUENCE</scope>
    <source>
        <strain evidence="2">MUM 19.33</strain>
    </source>
</reference>
<evidence type="ECO:0000313" key="2">
    <source>
        <dbReference type="EMBL" id="KAI6777937.1"/>
    </source>
</evidence>
<dbReference type="RefSeq" id="XP_051358793.1">
    <property type="nucleotide sequence ID" value="XM_051510293.1"/>
</dbReference>
<proteinExistence type="predicted"/>
<gene>
    <name evidence="2" type="ORF">J7T54_003182</name>
</gene>
<keyword evidence="3" id="KW-1185">Reference proteome</keyword>
<dbReference type="EMBL" id="JAGIXG020000090">
    <property type="protein sequence ID" value="KAI6777937.1"/>
    <property type="molecule type" value="Genomic_DNA"/>
</dbReference>
<dbReference type="GeneID" id="75829687"/>
<name>A0A9Q0B9N6_9HYPO</name>
<sequence length="196" mass="21524">MDTPHHDAHASHMVVYQVTLSALIITLIALSAFLCYINWRYWKVRGQGVKAVELAQKLMEAVRRRDDQLDDIEAQLMNSQHARCGSPRPQAGGRILHGPAFVVGDDSDDDDDETVVGTVCTGHSVVVTPTQGEKQMHIPHKAVLVDEDVDDDDFDIADFDQRSLSPPPVAFGRGRSLTKGIPMSEMAATPVLRTLA</sequence>
<comment type="caution">
    <text evidence="2">The sequence shown here is derived from an EMBL/GenBank/DDBJ whole genome shotgun (WGS) entry which is preliminary data.</text>
</comment>
<reference evidence="2" key="1">
    <citation type="journal article" date="2021" name="J Fungi (Basel)">
        <title>Genomic and Metabolomic Analyses of the Marine Fungus Emericellopsis cladophorae: Insights into Saltwater Adaptability Mechanisms and Its Biosynthetic Potential.</title>
        <authorList>
            <person name="Goncalves M.F.M."/>
            <person name="Hilario S."/>
            <person name="Van de Peer Y."/>
            <person name="Esteves A.C."/>
            <person name="Alves A."/>
        </authorList>
    </citation>
    <scope>NUCLEOTIDE SEQUENCE</scope>
    <source>
        <strain evidence="2">MUM 19.33</strain>
    </source>
</reference>
<keyword evidence="1" id="KW-0812">Transmembrane</keyword>
<keyword evidence="1" id="KW-1133">Transmembrane helix</keyword>
<accession>A0A9Q0B9N6</accession>
<dbReference type="OrthoDB" id="10443679at2759"/>
<evidence type="ECO:0000256" key="1">
    <source>
        <dbReference type="SAM" id="Phobius"/>
    </source>
</evidence>
<organism evidence="2 3">
    <name type="scientific">Emericellopsis cladophorae</name>
    <dbReference type="NCBI Taxonomy" id="2686198"/>
    <lineage>
        <taxon>Eukaryota</taxon>
        <taxon>Fungi</taxon>
        <taxon>Dikarya</taxon>
        <taxon>Ascomycota</taxon>
        <taxon>Pezizomycotina</taxon>
        <taxon>Sordariomycetes</taxon>
        <taxon>Hypocreomycetidae</taxon>
        <taxon>Hypocreales</taxon>
        <taxon>Bionectriaceae</taxon>
        <taxon>Emericellopsis</taxon>
    </lineage>
</organism>